<feature type="domain" description="PSP1 C-terminal" evidence="2">
    <location>
        <begin position="98"/>
        <end position="180"/>
    </location>
</feature>
<protein>
    <recommendedName>
        <fullName evidence="2">PSP1 C-terminal domain-containing protein</fullName>
    </recommendedName>
</protein>
<evidence type="ECO:0000259" key="2">
    <source>
        <dbReference type="PROSITE" id="PS51411"/>
    </source>
</evidence>
<evidence type="ECO:0000313" key="3">
    <source>
        <dbReference type="EMBL" id="OAD06722.1"/>
    </source>
</evidence>
<dbReference type="EMBL" id="AMYB01000002">
    <property type="protein sequence ID" value="OAD06722.1"/>
    <property type="molecule type" value="Genomic_DNA"/>
</dbReference>
<organism evidence="3 4">
    <name type="scientific">Mucor lusitanicus CBS 277.49</name>
    <dbReference type="NCBI Taxonomy" id="747725"/>
    <lineage>
        <taxon>Eukaryota</taxon>
        <taxon>Fungi</taxon>
        <taxon>Fungi incertae sedis</taxon>
        <taxon>Mucoromycota</taxon>
        <taxon>Mucoromycotina</taxon>
        <taxon>Mucoromycetes</taxon>
        <taxon>Mucorales</taxon>
        <taxon>Mucorineae</taxon>
        <taxon>Mucoraceae</taxon>
        <taxon>Mucor</taxon>
    </lineage>
</organism>
<keyword evidence="4" id="KW-1185">Reference proteome</keyword>
<dbReference type="InterPro" id="IPR007557">
    <property type="entry name" value="PSP1_C"/>
</dbReference>
<name>A0A162TSC0_MUCCL</name>
<dbReference type="InterPro" id="IPR047767">
    <property type="entry name" value="PSP1-like"/>
</dbReference>
<sequence>PLYMVEFKGGRTDFFYVMDSNQFHPQLGDLVIVEADRGKDLGKVACNTLTIDQVTALEQKKQAQLQQLENNDKKEEKEKEASKEEETPAKAQRELHIKRIFRLAAPDEVNLLLVKGQDEHKALVVCQQKTKQRKLPMEVVDAEYQWDRRKLTFYFEAENRIDFRELVRELFKIYKTRIWM</sequence>
<reference evidence="3 4" key="1">
    <citation type="submission" date="2015-06" db="EMBL/GenBank/DDBJ databases">
        <title>Expansion of signal transduction pathways in fungi by whole-genome duplication.</title>
        <authorList>
            <consortium name="DOE Joint Genome Institute"/>
            <person name="Corrochano L.M."/>
            <person name="Kuo A."/>
            <person name="Marcet-Houben M."/>
            <person name="Polaino S."/>
            <person name="Salamov A."/>
            <person name="Villalobos J.M."/>
            <person name="Alvarez M.I."/>
            <person name="Avalos J."/>
            <person name="Benito E.P."/>
            <person name="Benoit I."/>
            <person name="Burger G."/>
            <person name="Camino L.P."/>
            <person name="Canovas D."/>
            <person name="Cerda-Olmedo E."/>
            <person name="Cheng J.-F."/>
            <person name="Dominguez A."/>
            <person name="Elias M."/>
            <person name="Eslava A.P."/>
            <person name="Glaser F."/>
            <person name="Grimwood J."/>
            <person name="Gutierrez G."/>
            <person name="Heitman J."/>
            <person name="Henrissat B."/>
            <person name="Iturriaga E.A."/>
            <person name="Lang B.F."/>
            <person name="Lavin J.L."/>
            <person name="Lee S."/>
            <person name="Li W."/>
            <person name="Lindquist E."/>
            <person name="Lopez-Garcia S."/>
            <person name="Luque E.M."/>
            <person name="Marcos A.T."/>
            <person name="Martin J."/>
            <person name="Mccluskey K."/>
            <person name="Medina H.R."/>
            <person name="Miralles-Duran A."/>
            <person name="Miyazaki A."/>
            <person name="Munoz-Torres E."/>
            <person name="Oguiza J.A."/>
            <person name="Ohm R."/>
            <person name="Olmedo M."/>
            <person name="Orejas M."/>
            <person name="Ortiz-Castellanos L."/>
            <person name="Pisabarro A.G."/>
            <person name="Rodriguez-Romero J."/>
            <person name="Ruiz-Herrera J."/>
            <person name="Ruiz-Vazquez R."/>
            <person name="Sanz C."/>
            <person name="Schackwitz W."/>
            <person name="Schmutz J."/>
            <person name="Shahriari M."/>
            <person name="Shelest E."/>
            <person name="Silva-Franco F."/>
            <person name="Soanes D."/>
            <person name="Syed K."/>
            <person name="Tagua V.G."/>
            <person name="Talbot N.J."/>
            <person name="Thon M."/>
            <person name="De Vries R.P."/>
            <person name="Wiebenga A."/>
            <person name="Yadav J.S."/>
            <person name="Braun E.L."/>
            <person name="Baker S."/>
            <person name="Garre V."/>
            <person name="Horwitz B."/>
            <person name="Torres-Martinez S."/>
            <person name="Idnurm A."/>
            <person name="Herrera-Estrella A."/>
            <person name="Gabaldon T."/>
            <person name="Grigoriev I.V."/>
        </authorList>
    </citation>
    <scope>NUCLEOTIDE SEQUENCE [LARGE SCALE GENOMIC DNA]</scope>
    <source>
        <strain evidence="3 4">CBS 277.49</strain>
    </source>
</reference>
<dbReference type="VEuPathDB" id="FungiDB:MUCCIDRAFT_132807"/>
<comment type="caution">
    <text evidence="3">The sequence shown here is derived from an EMBL/GenBank/DDBJ whole genome shotgun (WGS) entry which is preliminary data.</text>
</comment>
<dbReference type="PROSITE" id="PS51411">
    <property type="entry name" value="PSP1_C"/>
    <property type="match status" value="1"/>
</dbReference>
<feature type="compositionally biased region" description="Basic and acidic residues" evidence="1">
    <location>
        <begin position="70"/>
        <end position="90"/>
    </location>
</feature>
<dbReference type="GO" id="GO:0005737">
    <property type="term" value="C:cytoplasm"/>
    <property type="evidence" value="ECO:0007669"/>
    <property type="project" value="TreeGrafter"/>
</dbReference>
<dbReference type="Pfam" id="PF04468">
    <property type="entry name" value="PSP1"/>
    <property type="match status" value="1"/>
</dbReference>
<accession>A0A162TSC0</accession>
<feature type="non-terminal residue" evidence="3">
    <location>
        <position position="180"/>
    </location>
</feature>
<gene>
    <name evidence="3" type="ORF">MUCCIDRAFT_132807</name>
</gene>
<dbReference type="OrthoDB" id="243127at2759"/>
<evidence type="ECO:0000256" key="1">
    <source>
        <dbReference type="SAM" id="MobiDB-lite"/>
    </source>
</evidence>
<dbReference type="NCBIfam" id="NF041131">
    <property type="entry name" value="RicT_YaaT_fam"/>
    <property type="match status" value="1"/>
</dbReference>
<dbReference type="PANTHER" id="PTHR43830:SF3">
    <property type="entry name" value="PROTEIN PSP1"/>
    <property type="match status" value="1"/>
</dbReference>
<dbReference type="AlphaFoldDB" id="A0A162TSC0"/>
<feature type="non-terminal residue" evidence="3">
    <location>
        <position position="1"/>
    </location>
</feature>
<feature type="region of interest" description="Disordered" evidence="1">
    <location>
        <begin position="65"/>
        <end position="90"/>
    </location>
</feature>
<dbReference type="PANTHER" id="PTHR43830">
    <property type="entry name" value="PROTEIN PSP1"/>
    <property type="match status" value="1"/>
</dbReference>
<dbReference type="Proteomes" id="UP000077051">
    <property type="component" value="Unassembled WGS sequence"/>
</dbReference>
<evidence type="ECO:0000313" key="4">
    <source>
        <dbReference type="Proteomes" id="UP000077051"/>
    </source>
</evidence>
<proteinExistence type="predicted"/>